<sequence length="290" mass="30812">MNGVIERLGVSRLAAGSYTQMRLIIGDDADGETNILNQPHPYANYIIDSQGECHRLHVPSGDQTGIKLVHGFEIVKDLTTDLVLDFDVDRSVVRAGNSGKWLLKPTIRVIDTVENATVSGVVTDQTDAALPGVRVCAQVFDPDTDQVTIRTSTITDASGEYLMYLQPGTYTIVAYADGYSPACAGLTAELGQDYDASFVLPPADMQAITINVLLPQGAQDVIATVRFIMASPCDESSLIELKALNVSLTGVYEVPLPAGTYRVLATDGATTLPAQNIATGSAVTLDFTAG</sequence>
<dbReference type="InterPro" id="IPR025491">
    <property type="entry name" value="DUF4382"/>
</dbReference>
<organism evidence="2">
    <name type="scientific">anaerobic digester metagenome</name>
    <dbReference type="NCBI Taxonomy" id="1263854"/>
    <lineage>
        <taxon>unclassified sequences</taxon>
        <taxon>metagenomes</taxon>
        <taxon>ecological metagenomes</taxon>
    </lineage>
</organism>
<proteinExistence type="predicted"/>
<evidence type="ECO:0000313" key="2">
    <source>
        <dbReference type="EMBL" id="VFU13830.1"/>
    </source>
</evidence>
<dbReference type="Pfam" id="PF13620">
    <property type="entry name" value="CarboxypepD_reg"/>
    <property type="match status" value="1"/>
</dbReference>
<feature type="domain" description="DUF4382" evidence="1">
    <location>
        <begin position="5"/>
        <end position="105"/>
    </location>
</feature>
<dbReference type="SUPFAM" id="SSF49464">
    <property type="entry name" value="Carboxypeptidase regulatory domain-like"/>
    <property type="match status" value="1"/>
</dbReference>
<gene>
    <name evidence="2" type="ORF">SCFA_220070</name>
</gene>
<accession>A0A485LYC8</accession>
<dbReference type="EMBL" id="CAADRM010000084">
    <property type="protein sequence ID" value="VFU13830.1"/>
    <property type="molecule type" value="Genomic_DNA"/>
</dbReference>
<protein>
    <recommendedName>
        <fullName evidence="1">DUF4382 domain-containing protein</fullName>
    </recommendedName>
</protein>
<reference evidence="2" key="1">
    <citation type="submission" date="2019-03" db="EMBL/GenBank/DDBJ databases">
        <authorList>
            <person name="Hao L."/>
        </authorList>
    </citation>
    <scope>NUCLEOTIDE SEQUENCE</scope>
</reference>
<dbReference type="InterPro" id="IPR008969">
    <property type="entry name" value="CarboxyPept-like_regulatory"/>
</dbReference>
<dbReference type="Pfam" id="PF14321">
    <property type="entry name" value="DUF4382"/>
    <property type="match status" value="1"/>
</dbReference>
<dbReference type="Gene3D" id="2.60.40.1120">
    <property type="entry name" value="Carboxypeptidase-like, regulatory domain"/>
    <property type="match status" value="1"/>
</dbReference>
<evidence type="ECO:0000259" key="1">
    <source>
        <dbReference type="Pfam" id="PF14321"/>
    </source>
</evidence>
<name>A0A485LYC8_9ZZZZ</name>
<dbReference type="AlphaFoldDB" id="A0A485LYC8"/>